<dbReference type="CDD" id="cd02440">
    <property type="entry name" value="AdoMet_MTases"/>
    <property type="match status" value="1"/>
</dbReference>
<dbReference type="Proteomes" id="UP001084197">
    <property type="component" value="Unassembled WGS sequence"/>
</dbReference>
<dbReference type="Gene3D" id="3.40.50.150">
    <property type="entry name" value="Vaccinia Virus protein VP39"/>
    <property type="match status" value="1"/>
</dbReference>
<dbReference type="PANTHER" id="PTHR47739">
    <property type="entry name" value="TRNA1(VAL) (ADENINE(37)-N6)-METHYLTRANSFERASE"/>
    <property type="match status" value="1"/>
</dbReference>
<reference evidence="2" key="1">
    <citation type="submission" date="2022-11" db="EMBL/GenBank/DDBJ databases">
        <title>WGS of Natronobacillus azotifigens 24KS-1, an anaerobic diazotrophic haloalkaliphile from soda-rich habitats.</title>
        <authorList>
            <person name="Sorokin D.Y."/>
            <person name="Merkel A.Y."/>
        </authorList>
    </citation>
    <scope>NUCLEOTIDE SEQUENCE</scope>
    <source>
        <strain evidence="2">24KS-1</strain>
    </source>
</reference>
<organism evidence="2 3">
    <name type="scientific">Natronobacillus azotifigens</name>
    <dbReference type="NCBI Taxonomy" id="472978"/>
    <lineage>
        <taxon>Bacteria</taxon>
        <taxon>Bacillati</taxon>
        <taxon>Bacillota</taxon>
        <taxon>Bacilli</taxon>
        <taxon>Bacillales</taxon>
        <taxon>Bacillaceae</taxon>
        <taxon>Natronobacillus</taxon>
    </lineage>
</organism>
<proteinExistence type="predicted"/>
<dbReference type="RefSeq" id="WP_268780384.1">
    <property type="nucleotide sequence ID" value="NZ_JAPRAT010000019.1"/>
</dbReference>
<comment type="caution">
    <text evidence="2">The sequence shown here is derived from an EMBL/GenBank/DDBJ whole genome shotgun (WGS) entry which is preliminary data.</text>
</comment>
<keyword evidence="3" id="KW-1185">Reference proteome</keyword>
<evidence type="ECO:0000313" key="3">
    <source>
        <dbReference type="Proteomes" id="UP001084197"/>
    </source>
</evidence>
<dbReference type="InterPro" id="IPR007848">
    <property type="entry name" value="Small_mtfrase_dom"/>
</dbReference>
<name>A0A9J6RE22_9BACI</name>
<sequence length="248" mass="28296">MIELNGDERLDFLFTDQSMQIIQSPSVFSFSLDAVLLANFASIPLKRGKIIDLCSGNGVIPLLISKWSKAAITGVEIQTRLYDMAKRSVQLNQKEDQISLILGDIKEMPTRFGNNKFDLVTVNPPYFKTINEEHQNKNDYLTIARHEVYCTLEDVIKTSSQLAKSGGKVAMVHRPGRIVEILTLMKQYKLEPKRIRFVYPKQGKDANILLIEAIRDGKPDVKILSPLYTFDEEGNYTEEIHNIVYRTE</sequence>
<protein>
    <submittedName>
        <fullName evidence="2">tRNA1(Val) (Adenine(37)-N6)-methyltransferase</fullName>
    </submittedName>
</protein>
<dbReference type="PANTHER" id="PTHR47739:SF1">
    <property type="entry name" value="TRNA1(VAL) (ADENINE(37)-N6)-METHYLTRANSFERASE"/>
    <property type="match status" value="1"/>
</dbReference>
<evidence type="ECO:0000259" key="1">
    <source>
        <dbReference type="Pfam" id="PF05175"/>
    </source>
</evidence>
<dbReference type="Pfam" id="PF05175">
    <property type="entry name" value="MTS"/>
    <property type="match status" value="1"/>
</dbReference>
<dbReference type="EMBL" id="JAPRAT010000019">
    <property type="protein sequence ID" value="MCZ0703622.1"/>
    <property type="molecule type" value="Genomic_DNA"/>
</dbReference>
<gene>
    <name evidence="2" type="ORF">OWO01_10365</name>
</gene>
<accession>A0A9J6RE22</accession>
<dbReference type="InterPro" id="IPR050210">
    <property type="entry name" value="tRNA_Adenine-N(6)_MTase"/>
</dbReference>
<evidence type="ECO:0000313" key="2">
    <source>
        <dbReference type="EMBL" id="MCZ0703622.1"/>
    </source>
</evidence>
<dbReference type="GO" id="GO:0008168">
    <property type="term" value="F:methyltransferase activity"/>
    <property type="evidence" value="ECO:0007669"/>
    <property type="project" value="InterPro"/>
</dbReference>
<dbReference type="AlphaFoldDB" id="A0A9J6RE22"/>
<dbReference type="InterPro" id="IPR029063">
    <property type="entry name" value="SAM-dependent_MTases_sf"/>
</dbReference>
<feature type="domain" description="Methyltransferase small" evidence="1">
    <location>
        <begin position="20"/>
        <end position="135"/>
    </location>
</feature>
<dbReference type="SUPFAM" id="SSF53335">
    <property type="entry name" value="S-adenosyl-L-methionine-dependent methyltransferases"/>
    <property type="match status" value="1"/>
</dbReference>